<reference evidence="1" key="1">
    <citation type="submission" date="2022-05" db="EMBL/GenBank/DDBJ databases">
        <authorList>
            <person name="Alioto T."/>
            <person name="Alioto T."/>
            <person name="Gomez Garrido J."/>
        </authorList>
    </citation>
    <scope>NUCLEOTIDE SEQUENCE</scope>
    <source>
        <strain evidence="1">0</strain>
        <plasmid evidence="1">P1</plasmid>
    </source>
</reference>
<dbReference type="Pfam" id="PF13728">
    <property type="entry name" value="TraF"/>
    <property type="match status" value="1"/>
</dbReference>
<name>A0A9P0VB12_KLEVA</name>
<dbReference type="EMBL" id="OW969750">
    <property type="protein sequence ID" value="CAH6254510.1"/>
    <property type="molecule type" value="Genomic_DNA"/>
</dbReference>
<dbReference type="InterPro" id="IPR014110">
    <property type="entry name" value="TraF"/>
</dbReference>
<dbReference type="NCBIfam" id="TIGR02739">
    <property type="entry name" value="TraF"/>
    <property type="match status" value="1"/>
</dbReference>
<evidence type="ECO:0000313" key="2">
    <source>
        <dbReference type="Proteomes" id="UP000789617"/>
    </source>
</evidence>
<feature type="non-terminal residue" evidence="1">
    <location>
        <position position="1"/>
    </location>
</feature>
<dbReference type="InterPro" id="IPR039555">
    <property type="entry name" value="TraF/TrbB"/>
</dbReference>
<geneLocation type="plasmid" evidence="1 2">
    <name>P1</name>
</geneLocation>
<dbReference type="Proteomes" id="UP000789617">
    <property type="component" value="Plasmid P1"/>
</dbReference>
<gene>
    <name evidence="1" type="ORF">AN2335V1_4901</name>
</gene>
<dbReference type="AlphaFoldDB" id="A0A9P0VB12"/>
<evidence type="ECO:0008006" key="3">
    <source>
        <dbReference type="Google" id="ProtNLM"/>
    </source>
</evidence>
<organism evidence="1 2">
    <name type="scientific">Klebsiella variicola</name>
    <dbReference type="NCBI Taxonomy" id="244366"/>
    <lineage>
        <taxon>Bacteria</taxon>
        <taxon>Pseudomonadati</taxon>
        <taxon>Pseudomonadota</taxon>
        <taxon>Gammaproteobacteria</taxon>
        <taxon>Enterobacterales</taxon>
        <taxon>Enterobacteriaceae</taxon>
        <taxon>Klebsiella/Raoultella group</taxon>
        <taxon>Klebsiella</taxon>
        <taxon>Klebsiella pneumoniae complex</taxon>
    </lineage>
</organism>
<keyword evidence="1" id="KW-0614">Plasmid</keyword>
<keyword evidence="2" id="KW-1185">Reference proteome</keyword>
<sequence>VKVFLIGLLIFVIVPVAKGEDTPMGPATINTYVERPIVGWHWYNEPRPEDEADTQENIPLSRLSPTLQMALLKKLTQQRLYRAILSPSEQHAADFLRLQAYLIRLSGQFTQTAKKALLDYPALDYNLEHSRYNRTATLQQNESHQRQRMAIHSLGQRYGLFLFYRGHNQIDSLMAASVKEFTTQYGLSLIPVSVDGSRSATLPQTRADSGQARRLGVSYLPAVLLVDPKKGRIQPLVYGFMTQDDLARRFLDVATDFKAQY</sequence>
<evidence type="ECO:0000313" key="1">
    <source>
        <dbReference type="EMBL" id="CAH6254510.1"/>
    </source>
</evidence>
<protein>
    <recommendedName>
        <fullName evidence="3">Type-F conjugative transfer system pilin assembly protein TraF</fullName>
    </recommendedName>
</protein>
<accession>A0A9P0VB12</accession>
<proteinExistence type="predicted"/>